<reference evidence="2" key="2">
    <citation type="submission" date="2020-11" db="EMBL/GenBank/DDBJ databases">
        <authorList>
            <consortium name="DOE Joint Genome Institute"/>
            <person name="Kuo A."/>
            <person name="Miyauchi S."/>
            <person name="Kiss E."/>
            <person name="Drula E."/>
            <person name="Kohler A."/>
            <person name="Sanchez-Garcia M."/>
            <person name="Andreopoulos B."/>
            <person name="Barry K.W."/>
            <person name="Bonito G."/>
            <person name="Buee M."/>
            <person name="Carver A."/>
            <person name="Chen C."/>
            <person name="Cichocki N."/>
            <person name="Clum A."/>
            <person name="Culley D."/>
            <person name="Crous P.W."/>
            <person name="Fauchery L."/>
            <person name="Girlanda M."/>
            <person name="Hayes R."/>
            <person name="Keri Z."/>
            <person name="Labutti K."/>
            <person name="Lipzen A."/>
            <person name="Lombard V."/>
            <person name="Magnuson J."/>
            <person name="Maillard F."/>
            <person name="Morin E."/>
            <person name="Murat C."/>
            <person name="Nolan M."/>
            <person name="Ohm R."/>
            <person name="Pangilinan J."/>
            <person name="Pereira M."/>
            <person name="Perotto S."/>
            <person name="Peter M."/>
            <person name="Riley R."/>
            <person name="Sitrit Y."/>
            <person name="Stielow B."/>
            <person name="Szollosi G."/>
            <person name="Zifcakova L."/>
            <person name="Stursova M."/>
            <person name="Spatafora J.W."/>
            <person name="Tedersoo L."/>
            <person name="Vaario L.-M."/>
            <person name="Yamada A."/>
            <person name="Yan M."/>
            <person name="Wang P."/>
            <person name="Xu J."/>
            <person name="Bruns T."/>
            <person name="Baldrian P."/>
            <person name="Vilgalys R."/>
            <person name="Henrissat B."/>
            <person name="Grigoriev I.V."/>
            <person name="Hibbett D."/>
            <person name="Nagy L.G."/>
            <person name="Martin F.M."/>
        </authorList>
    </citation>
    <scope>NUCLEOTIDE SEQUENCE</scope>
    <source>
        <strain evidence="2">UH-Tt-Lm1</strain>
    </source>
</reference>
<dbReference type="Pfam" id="PF13976">
    <property type="entry name" value="gag_pre-integrs"/>
    <property type="match status" value="1"/>
</dbReference>
<feature type="non-terminal residue" evidence="2">
    <location>
        <position position="1"/>
    </location>
</feature>
<evidence type="ECO:0000259" key="1">
    <source>
        <dbReference type="Pfam" id="PF13976"/>
    </source>
</evidence>
<evidence type="ECO:0000313" key="3">
    <source>
        <dbReference type="Proteomes" id="UP000736335"/>
    </source>
</evidence>
<dbReference type="EMBL" id="WIUZ02000006">
    <property type="protein sequence ID" value="KAF9786320.1"/>
    <property type="molecule type" value="Genomic_DNA"/>
</dbReference>
<dbReference type="OrthoDB" id="7691805at2759"/>
<gene>
    <name evidence="2" type="ORF">BJ322DRAFT_972909</name>
</gene>
<accession>A0A9P6HFS2</accession>
<feature type="non-terminal residue" evidence="2">
    <location>
        <position position="86"/>
    </location>
</feature>
<feature type="domain" description="GAG-pre-integrase" evidence="1">
    <location>
        <begin position="13"/>
        <end position="54"/>
    </location>
</feature>
<comment type="caution">
    <text evidence="2">The sequence shown here is derived from an EMBL/GenBank/DDBJ whole genome shotgun (WGS) entry which is preliminary data.</text>
</comment>
<dbReference type="AlphaFoldDB" id="A0A9P6HFS2"/>
<evidence type="ECO:0000313" key="2">
    <source>
        <dbReference type="EMBL" id="KAF9786320.1"/>
    </source>
</evidence>
<proteinExistence type="predicted"/>
<reference evidence="2" key="1">
    <citation type="journal article" date="2020" name="Nat. Commun.">
        <title>Large-scale genome sequencing of mycorrhizal fungi provides insights into the early evolution of symbiotic traits.</title>
        <authorList>
            <person name="Miyauchi S."/>
            <person name="Kiss E."/>
            <person name="Kuo A."/>
            <person name="Drula E."/>
            <person name="Kohler A."/>
            <person name="Sanchez-Garcia M."/>
            <person name="Morin E."/>
            <person name="Andreopoulos B."/>
            <person name="Barry K.W."/>
            <person name="Bonito G."/>
            <person name="Buee M."/>
            <person name="Carver A."/>
            <person name="Chen C."/>
            <person name="Cichocki N."/>
            <person name="Clum A."/>
            <person name="Culley D."/>
            <person name="Crous P.W."/>
            <person name="Fauchery L."/>
            <person name="Girlanda M."/>
            <person name="Hayes R.D."/>
            <person name="Keri Z."/>
            <person name="LaButti K."/>
            <person name="Lipzen A."/>
            <person name="Lombard V."/>
            <person name="Magnuson J."/>
            <person name="Maillard F."/>
            <person name="Murat C."/>
            <person name="Nolan M."/>
            <person name="Ohm R.A."/>
            <person name="Pangilinan J."/>
            <person name="Pereira M.F."/>
            <person name="Perotto S."/>
            <person name="Peter M."/>
            <person name="Pfister S."/>
            <person name="Riley R."/>
            <person name="Sitrit Y."/>
            <person name="Stielow J.B."/>
            <person name="Szollosi G."/>
            <person name="Zifcakova L."/>
            <person name="Stursova M."/>
            <person name="Spatafora J.W."/>
            <person name="Tedersoo L."/>
            <person name="Vaario L.M."/>
            <person name="Yamada A."/>
            <person name="Yan M."/>
            <person name="Wang P."/>
            <person name="Xu J."/>
            <person name="Bruns T."/>
            <person name="Baldrian P."/>
            <person name="Vilgalys R."/>
            <person name="Dunand C."/>
            <person name="Henrissat B."/>
            <person name="Grigoriev I.V."/>
            <person name="Hibbett D."/>
            <person name="Nagy L.G."/>
            <person name="Martin F.M."/>
        </authorList>
    </citation>
    <scope>NUCLEOTIDE SEQUENCE</scope>
    <source>
        <strain evidence="2">UH-Tt-Lm1</strain>
    </source>
</reference>
<dbReference type="InterPro" id="IPR025724">
    <property type="entry name" value="GAG-pre-integrase_dom"/>
</dbReference>
<protein>
    <recommendedName>
        <fullName evidence="1">GAG-pre-integrase domain-containing protein</fullName>
    </recommendedName>
</protein>
<keyword evidence="3" id="KW-1185">Reference proteome</keyword>
<sequence length="86" mass="9248">GNHSLVTISLMDLHRCLGHISPSTAAQLVTKGTLPGITISNWDVAFCEVCALAKIKRNPFPKHRTHPAQDIGDVVHSDVWGPAAVQ</sequence>
<dbReference type="Proteomes" id="UP000736335">
    <property type="component" value="Unassembled WGS sequence"/>
</dbReference>
<name>A0A9P6HFS2_9AGAM</name>
<organism evidence="2 3">
    <name type="scientific">Thelephora terrestris</name>
    <dbReference type="NCBI Taxonomy" id="56493"/>
    <lineage>
        <taxon>Eukaryota</taxon>
        <taxon>Fungi</taxon>
        <taxon>Dikarya</taxon>
        <taxon>Basidiomycota</taxon>
        <taxon>Agaricomycotina</taxon>
        <taxon>Agaricomycetes</taxon>
        <taxon>Thelephorales</taxon>
        <taxon>Thelephoraceae</taxon>
        <taxon>Thelephora</taxon>
    </lineage>
</organism>